<dbReference type="InterPro" id="IPR038261">
    <property type="entry name" value="GPP34-like_sf"/>
</dbReference>
<feature type="region of interest" description="Disordered" evidence="5">
    <location>
        <begin position="151"/>
        <end position="213"/>
    </location>
</feature>
<dbReference type="Proteomes" id="UP001183535">
    <property type="component" value="Unassembled WGS sequence"/>
</dbReference>
<keyword evidence="2" id="KW-0333">Golgi apparatus</keyword>
<evidence type="ECO:0000313" key="6">
    <source>
        <dbReference type="EMBL" id="MDT0433183.1"/>
    </source>
</evidence>
<dbReference type="EMBL" id="JAVRES010000001">
    <property type="protein sequence ID" value="MDT0433183.1"/>
    <property type="molecule type" value="Genomic_DNA"/>
</dbReference>
<evidence type="ECO:0000256" key="1">
    <source>
        <dbReference type="ARBA" id="ARBA00004255"/>
    </source>
</evidence>
<accession>A0ABD5EEW3</accession>
<dbReference type="GO" id="GO:0008289">
    <property type="term" value="F:lipid binding"/>
    <property type="evidence" value="ECO:0007669"/>
    <property type="project" value="UniProtKB-KW"/>
</dbReference>
<feature type="compositionally biased region" description="Acidic residues" evidence="5">
    <location>
        <begin position="167"/>
        <end position="186"/>
    </location>
</feature>
<dbReference type="RefSeq" id="WP_093834002.1">
    <property type="nucleotide sequence ID" value="NZ_JAVRES010000001.1"/>
</dbReference>
<dbReference type="Pfam" id="PF05719">
    <property type="entry name" value="GPP34"/>
    <property type="match status" value="1"/>
</dbReference>
<dbReference type="GO" id="GO:0005737">
    <property type="term" value="C:cytoplasm"/>
    <property type="evidence" value="ECO:0007669"/>
    <property type="project" value="UniProtKB-ARBA"/>
</dbReference>
<gene>
    <name evidence="6" type="ORF">RM877_00595</name>
</gene>
<organism evidence="6 7">
    <name type="scientific">Streptomyces doudnae</name>
    <dbReference type="NCBI Taxonomy" id="3075536"/>
    <lineage>
        <taxon>Bacteria</taxon>
        <taxon>Bacillati</taxon>
        <taxon>Actinomycetota</taxon>
        <taxon>Actinomycetes</taxon>
        <taxon>Kitasatosporales</taxon>
        <taxon>Streptomycetaceae</taxon>
        <taxon>Streptomyces</taxon>
    </lineage>
</organism>
<reference evidence="7" key="1">
    <citation type="submission" date="2023-07" db="EMBL/GenBank/DDBJ databases">
        <title>30 novel species of actinomycetes from the DSMZ collection.</title>
        <authorList>
            <person name="Nouioui I."/>
        </authorList>
    </citation>
    <scope>NUCLEOTIDE SEQUENCE [LARGE SCALE GENOMIC DNA]</scope>
    <source>
        <strain evidence="7">DSM 41981</strain>
    </source>
</reference>
<proteinExistence type="predicted"/>
<name>A0ABD5EEW3_9ACTN</name>
<protein>
    <submittedName>
        <fullName evidence="6">GPP34 family phosphoprotein</fullName>
    </submittedName>
</protein>
<keyword evidence="4" id="KW-0472">Membrane</keyword>
<keyword evidence="3" id="KW-0446">Lipid-binding</keyword>
<evidence type="ECO:0000256" key="2">
    <source>
        <dbReference type="ARBA" id="ARBA00023034"/>
    </source>
</evidence>
<evidence type="ECO:0000256" key="4">
    <source>
        <dbReference type="ARBA" id="ARBA00023136"/>
    </source>
</evidence>
<dbReference type="InterPro" id="IPR008628">
    <property type="entry name" value="GPP34-like"/>
</dbReference>
<dbReference type="AlphaFoldDB" id="A0ABD5EEW3"/>
<sequence>MNTARDLVIVAMDVPQDRPVETGDLSLALAGAELLDLGDAGALVLDGDLIVPGAAIAPEDRLLVEAAAELLGQEPYETVEDWLWRRGRGLAAAYAVELERDGLVAHRREHRISLGGRRAVLVDSPERTRAGRRLAEGERVLAALAAEVGVRDQLPADDGTEEKEGTDATDESDGTGEVGATDESDGTGEVGASGESVEAAPEEREQPDDPVDRVLAAVGGAVTELEGVRRRRAVEDAAYENVWRGL</sequence>
<comment type="caution">
    <text evidence="6">The sequence shown here is derived from an EMBL/GenBank/DDBJ whole genome shotgun (WGS) entry which is preliminary data.</text>
</comment>
<evidence type="ECO:0000256" key="5">
    <source>
        <dbReference type="SAM" id="MobiDB-lite"/>
    </source>
</evidence>
<comment type="subcellular location">
    <subcellularLocation>
        <location evidence="1">Golgi apparatus membrane</location>
        <topology evidence="1">Peripheral membrane protein</topology>
        <orientation evidence="1">Cytoplasmic side</orientation>
    </subcellularLocation>
</comment>
<evidence type="ECO:0000313" key="7">
    <source>
        <dbReference type="Proteomes" id="UP001183535"/>
    </source>
</evidence>
<dbReference type="Gene3D" id="1.10.3630.10">
    <property type="entry name" value="yeast vps74-n-term truncation variant domain like"/>
    <property type="match status" value="1"/>
</dbReference>
<evidence type="ECO:0000256" key="3">
    <source>
        <dbReference type="ARBA" id="ARBA00023121"/>
    </source>
</evidence>
<keyword evidence="7" id="KW-1185">Reference proteome</keyword>
<dbReference type="GO" id="GO:0012505">
    <property type="term" value="C:endomembrane system"/>
    <property type="evidence" value="ECO:0007669"/>
    <property type="project" value="UniProtKB-ARBA"/>
</dbReference>